<dbReference type="PROSITE" id="PS00012">
    <property type="entry name" value="PHOSPHOPANTETHEINE"/>
    <property type="match status" value="1"/>
</dbReference>
<evidence type="ECO:0000256" key="3">
    <source>
        <dbReference type="ARBA" id="ARBA00022598"/>
    </source>
</evidence>
<dbReference type="Proteomes" id="UP001479436">
    <property type="component" value="Unassembled WGS sequence"/>
</dbReference>
<gene>
    <name evidence="5" type="ORF">K7432_018330</name>
</gene>
<reference evidence="5 6" key="1">
    <citation type="submission" date="2023-04" db="EMBL/GenBank/DDBJ databases">
        <title>Genome of Basidiobolus ranarum AG-B5.</title>
        <authorList>
            <person name="Stajich J.E."/>
            <person name="Carter-House D."/>
            <person name="Gryganskyi A."/>
        </authorList>
    </citation>
    <scope>NUCLEOTIDE SEQUENCE [LARGE SCALE GENOMIC DNA]</scope>
    <source>
        <strain evidence="5 6">AG-B5</strain>
    </source>
</reference>
<feature type="domain" description="Carrier" evidence="4">
    <location>
        <begin position="39"/>
        <end position="115"/>
    </location>
</feature>
<dbReference type="InterPro" id="IPR036736">
    <property type="entry name" value="ACP-like_sf"/>
</dbReference>
<evidence type="ECO:0000313" key="6">
    <source>
        <dbReference type="Proteomes" id="UP001479436"/>
    </source>
</evidence>
<dbReference type="Gene3D" id="3.30.559.10">
    <property type="entry name" value="Chloramphenicol acetyltransferase-like domain"/>
    <property type="match status" value="1"/>
</dbReference>
<organism evidence="5 6">
    <name type="scientific">Basidiobolus ranarum</name>
    <dbReference type="NCBI Taxonomy" id="34480"/>
    <lineage>
        <taxon>Eukaryota</taxon>
        <taxon>Fungi</taxon>
        <taxon>Fungi incertae sedis</taxon>
        <taxon>Zoopagomycota</taxon>
        <taxon>Entomophthoromycotina</taxon>
        <taxon>Basidiobolomycetes</taxon>
        <taxon>Basidiobolales</taxon>
        <taxon>Basidiobolaceae</taxon>
        <taxon>Basidiobolus</taxon>
    </lineage>
</organism>
<dbReference type="SMART" id="SM00823">
    <property type="entry name" value="PKS_PP"/>
    <property type="match status" value="1"/>
</dbReference>
<evidence type="ECO:0000256" key="1">
    <source>
        <dbReference type="ARBA" id="ARBA00022450"/>
    </source>
</evidence>
<dbReference type="PANTHER" id="PTHR45527">
    <property type="entry name" value="NONRIBOSOMAL PEPTIDE SYNTHETASE"/>
    <property type="match status" value="1"/>
</dbReference>
<dbReference type="Pfam" id="PF00550">
    <property type="entry name" value="PP-binding"/>
    <property type="match status" value="1"/>
</dbReference>
<dbReference type="InterPro" id="IPR009081">
    <property type="entry name" value="PP-bd_ACP"/>
</dbReference>
<dbReference type="SUPFAM" id="SSF47336">
    <property type="entry name" value="ACP-like"/>
    <property type="match status" value="1"/>
</dbReference>
<dbReference type="PANTHER" id="PTHR45527:SF16">
    <property type="entry name" value="NONRIBOSOMAL PEPTIDE SYNTHASE ATNA-RELATED"/>
    <property type="match status" value="1"/>
</dbReference>
<dbReference type="Pfam" id="PF00668">
    <property type="entry name" value="Condensation"/>
    <property type="match status" value="1"/>
</dbReference>
<dbReference type="InterPro" id="IPR020806">
    <property type="entry name" value="PKS_PP-bd"/>
</dbReference>
<protein>
    <recommendedName>
        <fullName evidence="4">Carrier domain-containing protein</fullName>
    </recommendedName>
</protein>
<comment type="caution">
    <text evidence="5">The sequence shown here is derived from an EMBL/GenBank/DDBJ whole genome shotgun (WGS) entry which is preliminary data.</text>
</comment>
<dbReference type="InterPro" id="IPR001242">
    <property type="entry name" value="Condensation_dom"/>
</dbReference>
<proteinExistence type="predicted"/>
<evidence type="ECO:0000256" key="2">
    <source>
        <dbReference type="ARBA" id="ARBA00022553"/>
    </source>
</evidence>
<evidence type="ECO:0000259" key="4">
    <source>
        <dbReference type="PROSITE" id="PS50075"/>
    </source>
</evidence>
<name>A0ABR2VJ49_9FUNG</name>
<dbReference type="InterPro" id="IPR023213">
    <property type="entry name" value="CAT-like_dom_sf"/>
</dbReference>
<dbReference type="Gene3D" id="1.10.1200.10">
    <property type="entry name" value="ACP-like"/>
    <property type="match status" value="1"/>
</dbReference>
<keyword evidence="3" id="KW-0436">Ligase</keyword>
<dbReference type="InterPro" id="IPR006162">
    <property type="entry name" value="Ppantetheine_attach_site"/>
</dbReference>
<keyword evidence="1" id="KW-0596">Phosphopantetheine</keyword>
<accession>A0ABR2VJ49</accession>
<sequence length="316" mass="35272">MPTNVSGKTDRKSLLKLVENMGMDDLYRFGKRGGDRSLSHFSDTEKAWLSLWVSVLGLAPEFIGRTDSFFSVGGDSIVAIKLVAAAREDGYNITVQQVFDFPTIAELAKQFSTTEDVQSDIEEIERYSLLRLSQDEVETLLYREIQKSIISSTNIEDVYPCAPLQEALFAIGLREKSDYLTQQVYSCSNSLDIVRLKAAWVSVVEANPILRTTIVFANSGHSHLNGLQVVLGKESIDWQEVNVANGQVVDQALQEVLEADRNRGIEAGKLLTRFTVLQGVNGISHFIWTIHHALYDGWSMDLLFNDLATAYQGQQS</sequence>
<dbReference type="PROSITE" id="PS50075">
    <property type="entry name" value="CARRIER"/>
    <property type="match status" value="1"/>
</dbReference>
<dbReference type="SUPFAM" id="SSF52777">
    <property type="entry name" value="CoA-dependent acyltransferases"/>
    <property type="match status" value="1"/>
</dbReference>
<dbReference type="EMBL" id="JASJQH010012587">
    <property type="protein sequence ID" value="KAK9659890.1"/>
    <property type="molecule type" value="Genomic_DNA"/>
</dbReference>
<evidence type="ECO:0000313" key="5">
    <source>
        <dbReference type="EMBL" id="KAK9659890.1"/>
    </source>
</evidence>
<keyword evidence="6" id="KW-1185">Reference proteome</keyword>
<keyword evidence="2" id="KW-0597">Phosphoprotein</keyword>